<dbReference type="EMBL" id="JAUFSA010000001">
    <property type="protein sequence ID" value="MDP7736940.1"/>
    <property type="molecule type" value="Genomic_DNA"/>
</dbReference>
<evidence type="ECO:0000313" key="2">
    <source>
        <dbReference type="Proteomes" id="UP001229081"/>
    </source>
</evidence>
<dbReference type="RefSeq" id="WP_133435523.1">
    <property type="nucleotide sequence ID" value="NZ_JAUFSA010000001.1"/>
</dbReference>
<gene>
    <name evidence="1" type="ORF">QXL92_19535</name>
</gene>
<reference evidence="1" key="1">
    <citation type="submission" date="2023-06" db="EMBL/GenBank/DDBJ databases">
        <title>Identification of two novel mycobacterium reveal diversities and complexities of Mycobacterium gordonae clade.</title>
        <authorList>
            <person name="Matsumoto Y."/>
            <person name="Nakamura S."/>
            <person name="Motooka D."/>
            <person name="Fukushima K."/>
        </authorList>
    </citation>
    <scope>NUCLEOTIDE SEQUENCE</scope>
    <source>
        <strain evidence="1">TY812</strain>
    </source>
</reference>
<proteinExistence type="predicted"/>
<comment type="caution">
    <text evidence="1">The sequence shown here is derived from an EMBL/GenBank/DDBJ whole genome shotgun (WGS) entry which is preliminary data.</text>
</comment>
<dbReference type="Proteomes" id="UP001229081">
    <property type="component" value="Unassembled WGS sequence"/>
</dbReference>
<evidence type="ECO:0000313" key="1">
    <source>
        <dbReference type="EMBL" id="MDP7736940.1"/>
    </source>
</evidence>
<dbReference type="Pfam" id="PF23716">
    <property type="entry name" value="DUF7158"/>
    <property type="match status" value="1"/>
</dbReference>
<dbReference type="AlphaFoldDB" id="A0A4R5WVE6"/>
<dbReference type="InterPro" id="IPR055582">
    <property type="entry name" value="DUF7158"/>
</dbReference>
<accession>A0A4R5WVE6</accession>
<name>A0A4R5WVE6_9MYCO</name>
<protein>
    <submittedName>
        <fullName evidence="1">Malonyl CoA-ACP transacylase</fullName>
    </submittedName>
</protein>
<organism evidence="1 2">
    <name type="scientific">Mycobacterium paragordonae</name>
    <dbReference type="NCBI Taxonomy" id="1389713"/>
    <lineage>
        <taxon>Bacteria</taxon>
        <taxon>Bacillati</taxon>
        <taxon>Actinomycetota</taxon>
        <taxon>Actinomycetes</taxon>
        <taxon>Mycobacteriales</taxon>
        <taxon>Mycobacteriaceae</taxon>
        <taxon>Mycobacterium</taxon>
    </lineage>
</organism>
<sequence length="205" mass="21715">MSSEWVATVAGAPVAVAEVDVREAGLRGGPHASALPGPGTSEGRQLRRWLTQLLVTERVIAAEAATRGLDGAGAPAEDDLLPDVTARLEIGSIAAAALADPRARALFADVTAGVRIGADDVAAYHARNPLRFARADVTSHGWRVPPDAAPPLEEVRSAIKAHLLAAARRRAFRVWLDARRAALVQLAPGYEHPGDPRQPDNTHRH</sequence>